<dbReference type="Pfam" id="PF09011">
    <property type="entry name" value="HMG_box_2"/>
    <property type="match status" value="1"/>
</dbReference>
<dbReference type="Gene3D" id="1.10.30.10">
    <property type="entry name" value="High mobility group box domain"/>
    <property type="match status" value="1"/>
</dbReference>
<protein>
    <recommendedName>
        <fullName evidence="8">HMG box domain-containing protein</fullName>
    </recommendedName>
</protein>
<name>A0A7S3PCT0_9STRA</name>
<feature type="compositionally biased region" description="Low complexity" evidence="4">
    <location>
        <begin position="27"/>
        <end position="36"/>
    </location>
</feature>
<reference evidence="7" key="1">
    <citation type="submission" date="2021-01" db="EMBL/GenBank/DDBJ databases">
        <authorList>
            <person name="Corre E."/>
            <person name="Pelletier E."/>
            <person name="Niang G."/>
            <person name="Scheremetjew M."/>
            <person name="Finn R."/>
            <person name="Kale V."/>
            <person name="Holt S."/>
            <person name="Cochrane G."/>
            <person name="Meng A."/>
            <person name="Brown T."/>
            <person name="Cohen L."/>
        </authorList>
    </citation>
    <scope>NUCLEOTIDE SEQUENCE</scope>
    <source>
        <strain evidence="7">GSBS06</strain>
    </source>
</reference>
<keyword evidence="1" id="KW-0597">Phosphoprotein</keyword>
<feature type="compositionally biased region" description="Polar residues" evidence="4">
    <location>
        <begin position="473"/>
        <end position="483"/>
    </location>
</feature>
<dbReference type="Gene3D" id="3.40.50.2300">
    <property type="match status" value="1"/>
</dbReference>
<accession>A0A7S3PCT0</accession>
<dbReference type="AlphaFoldDB" id="A0A7S3PCT0"/>
<dbReference type="InterPro" id="IPR036910">
    <property type="entry name" value="HMG_box_dom_sf"/>
</dbReference>
<dbReference type="GO" id="GO:0003677">
    <property type="term" value="F:DNA binding"/>
    <property type="evidence" value="ECO:0007669"/>
    <property type="project" value="UniProtKB-UniRule"/>
</dbReference>
<keyword evidence="2" id="KW-0539">Nucleus</keyword>
<keyword evidence="2" id="KW-0238">DNA-binding</keyword>
<dbReference type="SUPFAM" id="SSF47095">
    <property type="entry name" value="HMG-box"/>
    <property type="match status" value="1"/>
</dbReference>
<sequence>MNNQAPPGHPGYAGMVNGRGLEPGSIQAQQEQQQSLAQMRYPHPQVFQAGHPQQHFQFYEDPNILRAITQQGAGAYRVHMRVVNDPAQMMQAPPDGQQRIYVQHTSPFPIGQPDMYPPHQHPGTVYYPQGMEMRTQYVHHMGGMPAYRVQGGQPHYVPVVTVDEAQNPQMGGVTMMQAAKLTKDTKKNKKKRKRTDPDKPKPARYAWNFYFKEQYQKIRNGGGSGLFDVQRAFTKIGEQLGNTWKALNPEERQPYLDLAADDKRRYEREMEKYKQGLDFKEDTIAEEESKKKHKVADNGKPTAAEKAPLNQDTEVSKVAEKVSEETKNTENIDASEITADILVTDDDSTFILMMETTLRRLNKKFGKIPKINIEKAKNGEEAIKKVVHEKKKYACITVDKEMGPGADGYEVVKTMRDSGYDGSILGVTGNKNCEEGFQSSGANHTLLKGSNQLYNQIYEYVIEKINNPPEQAKISSSENNNVLSEADAKKGPKAVADKVKAEEKESQEKKSKAEIPKQGKTVTTAPTPSPEKLTGSKPEEIKAK</sequence>
<dbReference type="SMART" id="SM00448">
    <property type="entry name" value="REC"/>
    <property type="match status" value="1"/>
</dbReference>
<dbReference type="InterPro" id="IPR009071">
    <property type="entry name" value="HMG_box_dom"/>
</dbReference>
<evidence type="ECO:0000313" key="7">
    <source>
        <dbReference type="EMBL" id="CAE0436243.1"/>
    </source>
</evidence>
<dbReference type="SMART" id="SM00398">
    <property type="entry name" value="HMG"/>
    <property type="match status" value="1"/>
</dbReference>
<evidence type="ECO:0008006" key="8">
    <source>
        <dbReference type="Google" id="ProtNLM"/>
    </source>
</evidence>
<dbReference type="InterPro" id="IPR001789">
    <property type="entry name" value="Sig_transdc_resp-reg_receiver"/>
</dbReference>
<evidence type="ECO:0000256" key="2">
    <source>
        <dbReference type="PROSITE-ProRule" id="PRU00267"/>
    </source>
</evidence>
<feature type="DNA-binding region" description="HMG box" evidence="2">
    <location>
        <begin position="200"/>
        <end position="274"/>
    </location>
</feature>
<evidence type="ECO:0000259" key="5">
    <source>
        <dbReference type="PROSITE" id="PS50110"/>
    </source>
</evidence>
<dbReference type="EMBL" id="HBIN01008768">
    <property type="protein sequence ID" value="CAE0436243.1"/>
    <property type="molecule type" value="Transcribed_RNA"/>
</dbReference>
<evidence type="ECO:0000256" key="4">
    <source>
        <dbReference type="SAM" id="MobiDB-lite"/>
    </source>
</evidence>
<dbReference type="InterPro" id="IPR011006">
    <property type="entry name" value="CheY-like_superfamily"/>
</dbReference>
<feature type="modified residue" description="4-aspartylphosphate" evidence="1">
    <location>
        <position position="399"/>
    </location>
</feature>
<dbReference type="PROSITE" id="PS50118">
    <property type="entry name" value="HMG_BOX_2"/>
    <property type="match status" value="1"/>
</dbReference>
<keyword evidence="3" id="KW-0175">Coiled coil</keyword>
<feature type="region of interest" description="Disordered" evidence="4">
    <location>
        <begin position="471"/>
        <end position="544"/>
    </location>
</feature>
<gene>
    <name evidence="7" type="ORF">ASTO00021_LOCUS6510</name>
</gene>
<organism evidence="7">
    <name type="scientific">Aplanochytrium stocchinoi</name>
    <dbReference type="NCBI Taxonomy" id="215587"/>
    <lineage>
        <taxon>Eukaryota</taxon>
        <taxon>Sar</taxon>
        <taxon>Stramenopiles</taxon>
        <taxon>Bigyra</taxon>
        <taxon>Labyrinthulomycetes</taxon>
        <taxon>Thraustochytrida</taxon>
        <taxon>Thraustochytriidae</taxon>
        <taxon>Aplanochytrium</taxon>
    </lineage>
</organism>
<feature type="coiled-coil region" evidence="3">
    <location>
        <begin position="256"/>
        <end position="290"/>
    </location>
</feature>
<evidence type="ECO:0000259" key="6">
    <source>
        <dbReference type="PROSITE" id="PS50118"/>
    </source>
</evidence>
<dbReference type="GO" id="GO:0005634">
    <property type="term" value="C:nucleus"/>
    <property type="evidence" value="ECO:0007669"/>
    <property type="project" value="UniProtKB-UniRule"/>
</dbReference>
<proteinExistence type="predicted"/>
<feature type="region of interest" description="Disordered" evidence="4">
    <location>
        <begin position="1"/>
        <end position="36"/>
    </location>
</feature>
<dbReference type="PANTHER" id="PTHR46691">
    <property type="entry name" value="HIGH MOBILITY GROUP B PROTEIN 9"/>
    <property type="match status" value="1"/>
</dbReference>
<dbReference type="SUPFAM" id="SSF52172">
    <property type="entry name" value="CheY-like"/>
    <property type="match status" value="1"/>
</dbReference>
<feature type="domain" description="HMG box" evidence="6">
    <location>
        <begin position="200"/>
        <end position="274"/>
    </location>
</feature>
<dbReference type="PROSITE" id="PS50110">
    <property type="entry name" value="RESPONSE_REGULATORY"/>
    <property type="match status" value="1"/>
</dbReference>
<feature type="compositionally biased region" description="Basic and acidic residues" evidence="4">
    <location>
        <begin position="486"/>
        <end position="517"/>
    </location>
</feature>
<feature type="domain" description="Response regulatory" evidence="5">
    <location>
        <begin position="340"/>
        <end position="463"/>
    </location>
</feature>
<evidence type="ECO:0000256" key="3">
    <source>
        <dbReference type="SAM" id="Coils"/>
    </source>
</evidence>
<dbReference type="PANTHER" id="PTHR46691:SF1">
    <property type="entry name" value="AT-RICH INTERACTIVE DOMAIN-CONTAINING PROTEIN 2"/>
    <property type="match status" value="1"/>
</dbReference>
<evidence type="ECO:0000256" key="1">
    <source>
        <dbReference type="PROSITE-ProRule" id="PRU00169"/>
    </source>
</evidence>
<dbReference type="Pfam" id="PF00072">
    <property type="entry name" value="Response_reg"/>
    <property type="match status" value="1"/>
</dbReference>
<dbReference type="GO" id="GO:0000160">
    <property type="term" value="P:phosphorelay signal transduction system"/>
    <property type="evidence" value="ECO:0007669"/>
    <property type="project" value="InterPro"/>
</dbReference>
<feature type="region of interest" description="Disordered" evidence="4">
    <location>
        <begin position="181"/>
        <end position="203"/>
    </location>
</feature>